<evidence type="ECO:0000313" key="2">
    <source>
        <dbReference type="EMBL" id="KAG9447102.1"/>
    </source>
</evidence>
<feature type="transmembrane region" description="Helical" evidence="1">
    <location>
        <begin position="110"/>
        <end position="129"/>
    </location>
</feature>
<evidence type="ECO:0000256" key="1">
    <source>
        <dbReference type="SAM" id="Phobius"/>
    </source>
</evidence>
<dbReference type="EMBL" id="JAINDJ010000005">
    <property type="protein sequence ID" value="KAG9447102.1"/>
    <property type="molecule type" value="Genomic_DNA"/>
</dbReference>
<dbReference type="PANTHER" id="PTHR33648:SF15">
    <property type="entry name" value="OS04G0572800 PROTEIN"/>
    <property type="match status" value="1"/>
</dbReference>
<name>A0AAV7EHS2_ARIFI</name>
<gene>
    <name evidence="2" type="ORF">H6P81_013230</name>
</gene>
<dbReference type="Proteomes" id="UP000825729">
    <property type="component" value="Unassembled WGS sequence"/>
</dbReference>
<evidence type="ECO:0008006" key="4">
    <source>
        <dbReference type="Google" id="ProtNLM"/>
    </source>
</evidence>
<keyword evidence="1" id="KW-0472">Membrane</keyword>
<proteinExistence type="predicted"/>
<dbReference type="CDD" id="cd00118">
    <property type="entry name" value="LysM"/>
    <property type="match status" value="1"/>
</dbReference>
<comment type="caution">
    <text evidence="2">The sequence shown here is derived from an EMBL/GenBank/DDBJ whole genome shotgun (WGS) entry which is preliminary data.</text>
</comment>
<organism evidence="2 3">
    <name type="scientific">Aristolochia fimbriata</name>
    <name type="common">White veined hardy Dutchman's pipe vine</name>
    <dbReference type="NCBI Taxonomy" id="158543"/>
    <lineage>
        <taxon>Eukaryota</taxon>
        <taxon>Viridiplantae</taxon>
        <taxon>Streptophyta</taxon>
        <taxon>Embryophyta</taxon>
        <taxon>Tracheophyta</taxon>
        <taxon>Spermatophyta</taxon>
        <taxon>Magnoliopsida</taxon>
        <taxon>Magnoliidae</taxon>
        <taxon>Piperales</taxon>
        <taxon>Aristolochiaceae</taxon>
        <taxon>Aristolochia</taxon>
    </lineage>
</organism>
<keyword evidence="1" id="KW-0812">Transmembrane</keyword>
<sequence length="195" mass="20932">MDCDRAFHVKKKKLAFLSTPCPVEGSVVVARRLAAFTFLPAVACGPFTHSPDPSLYKSRPPSLLLIPLSQNIPRVLQSPKTAREYTVHIYIFTTISELPMKTTTASAPKLVVAIAAVAVAFLVLLAGAAEGARGRGLARGNCDELYVVREGETLQTISARCDAPFILVDNPHIVDTDDVGPGTVLTVRSLGGFRF</sequence>
<keyword evidence="3" id="KW-1185">Reference proteome</keyword>
<protein>
    <recommendedName>
        <fullName evidence="4">LysM domain-containing protein</fullName>
    </recommendedName>
</protein>
<dbReference type="InterPro" id="IPR018392">
    <property type="entry name" value="LysM"/>
</dbReference>
<reference evidence="2 3" key="1">
    <citation type="submission" date="2021-07" db="EMBL/GenBank/DDBJ databases">
        <title>The Aristolochia fimbriata genome: insights into angiosperm evolution, floral development and chemical biosynthesis.</title>
        <authorList>
            <person name="Jiao Y."/>
        </authorList>
    </citation>
    <scope>NUCLEOTIDE SEQUENCE [LARGE SCALE GENOMIC DNA]</scope>
    <source>
        <strain evidence="2">IBCAS-2021</strain>
        <tissue evidence="2">Leaf</tissue>
    </source>
</reference>
<accession>A0AAV7EHS2</accession>
<keyword evidence="1" id="KW-1133">Transmembrane helix</keyword>
<dbReference type="PANTHER" id="PTHR33648">
    <property type="entry name" value="EMBRYO SAC 1"/>
    <property type="match status" value="1"/>
</dbReference>
<evidence type="ECO:0000313" key="3">
    <source>
        <dbReference type="Proteomes" id="UP000825729"/>
    </source>
</evidence>
<dbReference type="AlphaFoldDB" id="A0AAV7EHS2"/>